<gene>
    <name evidence="1" type="ORF">QFC19_008549</name>
</gene>
<name>A0ACC2V2T3_9TREE</name>
<evidence type="ECO:0000313" key="1">
    <source>
        <dbReference type="EMBL" id="KAJ9092951.1"/>
    </source>
</evidence>
<keyword evidence="2" id="KW-1185">Reference proteome</keyword>
<protein>
    <submittedName>
        <fullName evidence="1">Uncharacterized protein</fullName>
    </submittedName>
</protein>
<dbReference type="EMBL" id="JASBWR010000129">
    <property type="protein sequence ID" value="KAJ9092951.1"/>
    <property type="molecule type" value="Genomic_DNA"/>
</dbReference>
<evidence type="ECO:0000313" key="2">
    <source>
        <dbReference type="Proteomes" id="UP001241377"/>
    </source>
</evidence>
<sequence>MKIQQPSASIKLTNVSIVRIKKGGKRFEIACYKNKVGEYRSGIEKDVDEVLQIANVFTNVSKGQVARTADLQAAFKTTSIPEIVAEILRKGELQVGEKERSHALGNLWKEVAGLVADKVVDPATKRPYSVSMIDKAMQEVHFNVRGDKPAKSQALECIKLLLEKSPLPIERARMRVRLTMPPRDGKRLKERVVACAERVEEDETTSEEWEVFRVLNELLEAETKGRGRMESMGYAAVTTEEKLE</sequence>
<reference evidence="1" key="1">
    <citation type="submission" date="2023-04" db="EMBL/GenBank/DDBJ databases">
        <title>Draft Genome sequencing of Naganishia species isolated from polar environments using Oxford Nanopore Technology.</title>
        <authorList>
            <person name="Leo P."/>
            <person name="Venkateswaran K."/>
        </authorList>
    </citation>
    <scope>NUCLEOTIDE SEQUENCE</scope>
    <source>
        <strain evidence="1">MNA-CCFEE 5261</strain>
    </source>
</reference>
<accession>A0ACC2V2T3</accession>
<comment type="caution">
    <text evidence="1">The sequence shown here is derived from an EMBL/GenBank/DDBJ whole genome shotgun (WGS) entry which is preliminary data.</text>
</comment>
<organism evidence="1 2">
    <name type="scientific">Naganishia cerealis</name>
    <dbReference type="NCBI Taxonomy" id="610337"/>
    <lineage>
        <taxon>Eukaryota</taxon>
        <taxon>Fungi</taxon>
        <taxon>Dikarya</taxon>
        <taxon>Basidiomycota</taxon>
        <taxon>Agaricomycotina</taxon>
        <taxon>Tremellomycetes</taxon>
        <taxon>Filobasidiales</taxon>
        <taxon>Filobasidiaceae</taxon>
        <taxon>Naganishia</taxon>
    </lineage>
</organism>
<proteinExistence type="predicted"/>
<dbReference type="Proteomes" id="UP001241377">
    <property type="component" value="Unassembled WGS sequence"/>
</dbReference>